<evidence type="ECO:0000313" key="2">
    <source>
        <dbReference type="EMBL" id="NJB97715.1"/>
    </source>
</evidence>
<organism evidence="2 3">
    <name type="scientific">Sphingomonas trueperi</name>
    <dbReference type="NCBI Taxonomy" id="53317"/>
    <lineage>
        <taxon>Bacteria</taxon>
        <taxon>Pseudomonadati</taxon>
        <taxon>Pseudomonadota</taxon>
        <taxon>Alphaproteobacteria</taxon>
        <taxon>Sphingomonadales</taxon>
        <taxon>Sphingomonadaceae</taxon>
        <taxon>Sphingomonas</taxon>
    </lineage>
</organism>
<dbReference type="RefSeq" id="WP_125971984.1">
    <property type="nucleotide sequence ID" value="NZ_BAAADY010000006.1"/>
</dbReference>
<keyword evidence="1" id="KW-0472">Membrane</keyword>
<evidence type="ECO:0000313" key="3">
    <source>
        <dbReference type="Proteomes" id="UP000531251"/>
    </source>
</evidence>
<proteinExistence type="predicted"/>
<dbReference type="Proteomes" id="UP000531251">
    <property type="component" value="Unassembled WGS sequence"/>
</dbReference>
<dbReference type="AlphaFoldDB" id="A0A7X5Y0V1"/>
<keyword evidence="1" id="KW-1133">Transmembrane helix</keyword>
<accession>A0A7X5Y0V1</accession>
<name>A0A7X5Y0V1_9SPHN</name>
<gene>
    <name evidence="2" type="ORF">GGR89_002030</name>
</gene>
<protein>
    <submittedName>
        <fullName evidence="2">Uncharacterized protein</fullName>
    </submittedName>
</protein>
<feature type="transmembrane region" description="Helical" evidence="1">
    <location>
        <begin position="33"/>
        <end position="56"/>
    </location>
</feature>
<comment type="caution">
    <text evidence="2">The sequence shown here is derived from an EMBL/GenBank/DDBJ whole genome shotgun (WGS) entry which is preliminary data.</text>
</comment>
<dbReference type="EMBL" id="JAATJB010000005">
    <property type="protein sequence ID" value="NJB97715.1"/>
    <property type="molecule type" value="Genomic_DNA"/>
</dbReference>
<keyword evidence="3" id="KW-1185">Reference proteome</keyword>
<reference evidence="2 3" key="1">
    <citation type="submission" date="2020-03" db="EMBL/GenBank/DDBJ databases">
        <title>Genomic Encyclopedia of Type Strains, Phase IV (KMG-IV): sequencing the most valuable type-strain genomes for metagenomic binning, comparative biology and taxonomic classification.</title>
        <authorList>
            <person name="Goeker M."/>
        </authorList>
    </citation>
    <scope>NUCLEOTIDE SEQUENCE [LARGE SCALE GENOMIC DNA]</scope>
    <source>
        <strain evidence="2 3">DSM 7225</strain>
    </source>
</reference>
<evidence type="ECO:0000256" key="1">
    <source>
        <dbReference type="SAM" id="Phobius"/>
    </source>
</evidence>
<sequence>MADPLPTQAPRTAPTGAHATLRVGDSVTLEARITTGGLVAVAAIVSAALLGSAVIVRAARRGGGGR</sequence>
<keyword evidence="1" id="KW-0812">Transmembrane</keyword>